<feature type="non-terminal residue" evidence="2">
    <location>
        <position position="976"/>
    </location>
</feature>
<evidence type="ECO:0000313" key="2">
    <source>
        <dbReference type="EMBL" id="RIY37970.1"/>
    </source>
</evidence>
<proteinExistence type="predicted"/>
<protein>
    <recommendedName>
        <fullName evidence="4">Signal transduction histidine kinase internal region domain-containing protein</fullName>
    </recommendedName>
</protein>
<evidence type="ECO:0008006" key="4">
    <source>
        <dbReference type="Google" id="ProtNLM"/>
    </source>
</evidence>
<dbReference type="PANTHER" id="PTHR34220">
    <property type="entry name" value="SENSOR HISTIDINE KINASE YPDA"/>
    <property type="match status" value="1"/>
</dbReference>
<name>A0A3A1YLW0_9FLAO</name>
<dbReference type="AlphaFoldDB" id="A0A3A1YLW0"/>
<dbReference type="PANTHER" id="PTHR34220:SF7">
    <property type="entry name" value="SENSOR HISTIDINE KINASE YPDA"/>
    <property type="match status" value="1"/>
</dbReference>
<dbReference type="InterPro" id="IPR036890">
    <property type="entry name" value="HATPase_C_sf"/>
</dbReference>
<evidence type="ECO:0000256" key="1">
    <source>
        <dbReference type="SAM" id="Phobius"/>
    </source>
</evidence>
<keyword evidence="1" id="KW-0812">Transmembrane</keyword>
<dbReference type="Gene3D" id="2.130.10.10">
    <property type="entry name" value="YVTN repeat-like/Quinoprotein amine dehydrogenase"/>
    <property type="match status" value="1"/>
</dbReference>
<dbReference type="Pfam" id="PF07494">
    <property type="entry name" value="Reg_prop"/>
    <property type="match status" value="1"/>
</dbReference>
<evidence type="ECO:0000313" key="3">
    <source>
        <dbReference type="Proteomes" id="UP000265497"/>
    </source>
</evidence>
<reference evidence="2 3" key="1">
    <citation type="submission" date="2017-08" db="EMBL/GenBank/DDBJ databases">
        <title>Capnocytophaga canis 17-158 assembly.</title>
        <authorList>
            <person name="Gulvik C.A."/>
        </authorList>
    </citation>
    <scope>NUCLEOTIDE SEQUENCE [LARGE SCALE GENOMIC DNA]</scope>
    <source>
        <strain evidence="2 3">17-158</strain>
    </source>
</reference>
<sequence>MCYIHGQELPICESNTFIYNKYNFGDDFVNAVRPIHINSEGSVYLAPYGKKLKRLESNTVSTISDKFDGNYEYSGIIEKDSVTYFFFEKSIYSQRGEKIERLPFDVEEDFLISHVVEHEKHIYFTVIHITQRNKIRLYVYDIENKQFKNIKTEFNNLNRLISNDKTIYFIVSEEGKTFLYDVIDNFKLVKTYPFITSAIGYIISPDDFYFENSNTILYHYKDGVSTPVFEGIMSDHDLRNRFYGEQKKEAYRIYDLSQTPPQLMAVSSDIKLRYKNAYSPESHSFYVSTPQHLGRLFPYIKKYPRIFDGDNSESIHSITQSPDGKIWVGSYGNNFSVIDDRKIVQSKQRKRILPGAMSVGNKMLVYVDDPAQTFLYENENEYTILNDTVGGYFSFVSSKGMFFTGTFNYGLMYKPLKDLENKSVKWKFVGKDKGMKLQSCLTVAEDKFGNIWTGAGGQLAVFQEDKNQAISLYAKEKDIPFGSIAMLKDTYDTLWFGTSQGELFYWNGKHKDDFRFESFVRIEHPLLVKGKMITFIHQWNDWLVLGAKDKVLLFNIATWHKDRKVLVRYLNPMECKIESVTEQNTVLTDFRDQSLWFATSDMLYQWDIEKWLKLPTFHVTPRVQLHEGESVIDLKTDEALKISPSKTSFEIQVTYQGKDNMPRYMRSHLVKKGETPKIEDIAIQKNYNFQNLSPGQYIFQVLICQQDGSYSVHEYPITITKFIWQQWWFWFLLLLFPTLIVIKQVRIQQRMERQQKEITQLNMLSLGKQFRPHFMLNVLNSLGASLYDKPHAERIISRIGENINIIHLFSKENQPCISFAQEWKLALNTIDIYKELYVKELQITISHVEVVPLDYRLPIGTLQMVVENALLHGVRHRKVAPFLLEIDFTEDDFFYYITISDNGVGMEHSKKFYEFARRGTGLNNIAAMIEIINTKIERAFSIRINKFNPDDQEYPGTIVSIRMRKDINFKNIFPPP</sequence>
<dbReference type="InterPro" id="IPR050640">
    <property type="entry name" value="Bact_2-comp_sensor_kinase"/>
</dbReference>
<dbReference type="Proteomes" id="UP000265497">
    <property type="component" value="Unassembled WGS sequence"/>
</dbReference>
<keyword evidence="1" id="KW-1133">Transmembrane helix</keyword>
<accession>A0A3A1YLW0</accession>
<dbReference type="InterPro" id="IPR011110">
    <property type="entry name" value="Reg_prop"/>
</dbReference>
<organism evidence="2 3">
    <name type="scientific">Capnocytophaga canis</name>
    <dbReference type="NCBI Taxonomy" id="1848903"/>
    <lineage>
        <taxon>Bacteria</taxon>
        <taxon>Pseudomonadati</taxon>
        <taxon>Bacteroidota</taxon>
        <taxon>Flavobacteriia</taxon>
        <taxon>Flavobacteriales</taxon>
        <taxon>Flavobacteriaceae</taxon>
        <taxon>Capnocytophaga</taxon>
    </lineage>
</organism>
<dbReference type="InterPro" id="IPR013783">
    <property type="entry name" value="Ig-like_fold"/>
</dbReference>
<gene>
    <name evidence="2" type="ORF">CKY20_00005</name>
</gene>
<comment type="caution">
    <text evidence="2">The sequence shown here is derived from an EMBL/GenBank/DDBJ whole genome shotgun (WGS) entry which is preliminary data.</text>
</comment>
<dbReference type="SUPFAM" id="SSF55874">
    <property type="entry name" value="ATPase domain of HSP90 chaperone/DNA topoisomerase II/histidine kinase"/>
    <property type="match status" value="1"/>
</dbReference>
<dbReference type="InterPro" id="IPR015943">
    <property type="entry name" value="WD40/YVTN_repeat-like_dom_sf"/>
</dbReference>
<dbReference type="SUPFAM" id="SSF69322">
    <property type="entry name" value="Tricorn protease domain 2"/>
    <property type="match status" value="1"/>
</dbReference>
<keyword evidence="1" id="KW-0472">Membrane</keyword>
<dbReference type="Gene3D" id="2.60.40.10">
    <property type="entry name" value="Immunoglobulins"/>
    <property type="match status" value="1"/>
</dbReference>
<dbReference type="Gene3D" id="3.30.565.10">
    <property type="entry name" value="Histidine kinase-like ATPase, C-terminal domain"/>
    <property type="match status" value="1"/>
</dbReference>
<feature type="transmembrane region" description="Helical" evidence="1">
    <location>
        <begin position="727"/>
        <end position="745"/>
    </location>
</feature>
<dbReference type="EMBL" id="NSDI01000001">
    <property type="protein sequence ID" value="RIY37970.1"/>
    <property type="molecule type" value="Genomic_DNA"/>
</dbReference>